<organism evidence="6 7">
    <name type="scientific">Candidatus Gottesmanbacteria bacterium CG11_big_fil_rev_8_21_14_0_20_37_11</name>
    <dbReference type="NCBI Taxonomy" id="1974575"/>
    <lineage>
        <taxon>Bacteria</taxon>
        <taxon>Candidatus Gottesmaniibacteriota</taxon>
    </lineage>
</organism>
<dbReference type="PANTHER" id="PTHR30244">
    <property type="entry name" value="TRANSAMINASE"/>
    <property type="match status" value="1"/>
</dbReference>
<dbReference type="Pfam" id="PF01041">
    <property type="entry name" value="DegT_DnrJ_EryC1"/>
    <property type="match status" value="1"/>
</dbReference>
<comment type="similarity">
    <text evidence="2 5">Belongs to the DegT/DnrJ/EryC1 family.</text>
</comment>
<dbReference type="InterPro" id="IPR015424">
    <property type="entry name" value="PyrdxlP-dep_Trfase"/>
</dbReference>
<gene>
    <name evidence="6" type="ORF">COV53_03445</name>
</gene>
<feature type="active site" description="Proton acceptor" evidence="3">
    <location>
        <position position="156"/>
    </location>
</feature>
<proteinExistence type="inferred from homology"/>
<dbReference type="Proteomes" id="UP000230707">
    <property type="component" value="Unassembled WGS sequence"/>
</dbReference>
<dbReference type="InterPro" id="IPR015421">
    <property type="entry name" value="PyrdxlP-dep_Trfase_major"/>
</dbReference>
<feature type="modified residue" description="N6-(pyridoxal phosphate)lysine" evidence="4">
    <location>
        <position position="156"/>
    </location>
</feature>
<evidence type="ECO:0000313" key="6">
    <source>
        <dbReference type="EMBL" id="PIR08353.1"/>
    </source>
</evidence>
<evidence type="ECO:0000256" key="2">
    <source>
        <dbReference type="ARBA" id="ARBA00037999"/>
    </source>
</evidence>
<dbReference type="InterPro" id="IPR015422">
    <property type="entry name" value="PyrdxlP-dep_Trfase_small"/>
</dbReference>
<comment type="caution">
    <text evidence="6">The sequence shown here is derived from an EMBL/GenBank/DDBJ whole genome shotgun (WGS) entry which is preliminary data.</text>
</comment>
<dbReference type="PANTHER" id="PTHR30244:SF36">
    <property type="entry name" value="3-OXO-GLUCOSE-6-PHOSPHATE:GLUTAMATE AMINOTRANSFERASE"/>
    <property type="match status" value="1"/>
</dbReference>
<reference evidence="6 7" key="1">
    <citation type="submission" date="2017-09" db="EMBL/GenBank/DDBJ databases">
        <title>Depth-based differentiation of microbial function through sediment-hosted aquifers and enrichment of novel symbionts in the deep terrestrial subsurface.</title>
        <authorList>
            <person name="Probst A.J."/>
            <person name="Ladd B."/>
            <person name="Jarett J.K."/>
            <person name="Geller-Mcgrath D.E."/>
            <person name="Sieber C.M."/>
            <person name="Emerson J.B."/>
            <person name="Anantharaman K."/>
            <person name="Thomas B.C."/>
            <person name="Malmstrom R."/>
            <person name="Stieglmeier M."/>
            <person name="Klingl A."/>
            <person name="Woyke T."/>
            <person name="Ryan C.M."/>
            <person name="Banfield J.F."/>
        </authorList>
    </citation>
    <scope>NUCLEOTIDE SEQUENCE [LARGE SCALE GENOMIC DNA]</scope>
    <source>
        <strain evidence="6">CG11_big_fil_rev_8_21_14_0_20_37_11</strain>
    </source>
</reference>
<dbReference type="InterPro" id="IPR000653">
    <property type="entry name" value="DegT/StrS_aminotransferase"/>
</dbReference>
<dbReference type="EMBL" id="PCWS01000080">
    <property type="protein sequence ID" value="PIR08353.1"/>
    <property type="molecule type" value="Genomic_DNA"/>
</dbReference>
<dbReference type="Gene3D" id="3.40.640.10">
    <property type="entry name" value="Type I PLP-dependent aspartate aminotransferase-like (Major domain)"/>
    <property type="match status" value="1"/>
</dbReference>
<evidence type="ECO:0008006" key="8">
    <source>
        <dbReference type="Google" id="ProtNLM"/>
    </source>
</evidence>
<dbReference type="CDD" id="cd00616">
    <property type="entry name" value="AHBA_syn"/>
    <property type="match status" value="1"/>
</dbReference>
<dbReference type="GO" id="GO:0000271">
    <property type="term" value="P:polysaccharide biosynthetic process"/>
    <property type="evidence" value="ECO:0007669"/>
    <property type="project" value="TreeGrafter"/>
</dbReference>
<dbReference type="Gene3D" id="3.90.1150.10">
    <property type="entry name" value="Aspartate Aminotransferase, domain 1"/>
    <property type="match status" value="1"/>
</dbReference>
<dbReference type="SUPFAM" id="SSF53383">
    <property type="entry name" value="PLP-dependent transferases"/>
    <property type="match status" value="1"/>
</dbReference>
<protein>
    <recommendedName>
        <fullName evidence="8">Erythromycin biosynthesis sensory transduction protein eryC1</fullName>
    </recommendedName>
</protein>
<feature type="non-terminal residue" evidence="6">
    <location>
        <position position="1"/>
    </location>
</feature>
<evidence type="ECO:0000256" key="5">
    <source>
        <dbReference type="RuleBase" id="RU004508"/>
    </source>
</evidence>
<name>A0A2H0NHL9_9BACT</name>
<sequence length="339" mass="38356">GPEVEKFEKEFAKYIGVKYAVGVASGTDAISLALLSIGVGQDDEVILPANAYPSVFALSAIGAVPRLVDIDPHTYNIDHTKIEKVISKKTKAILPVHLYGQPAQIDEIIRIGSKHGLTVVEDCAQAHGALCRVREGVYRKAGSFGRLSCFSFYPTKNLGCFGDGGMLVTDDPDIYAKLKLLRMYGEEERYKSVILGRNSRLDELQAAILRMKLKYLDAWNKRRREIAEIYFHNLDNLEGLVINKEKDDVKHIYHLFTIMTEKRDELKNFLLKRGIQTAIHYPSSIHLESSYKFLGYGKGVFPESEKVSREILSLPMYPELTDKEVIKICKEIKAFFRIH</sequence>
<evidence type="ECO:0000313" key="7">
    <source>
        <dbReference type="Proteomes" id="UP000230707"/>
    </source>
</evidence>
<evidence type="ECO:0000256" key="3">
    <source>
        <dbReference type="PIRSR" id="PIRSR000390-1"/>
    </source>
</evidence>
<evidence type="ECO:0000256" key="4">
    <source>
        <dbReference type="PIRSR" id="PIRSR000390-2"/>
    </source>
</evidence>
<dbReference type="AlphaFoldDB" id="A0A2H0NHL9"/>
<evidence type="ECO:0000256" key="1">
    <source>
        <dbReference type="ARBA" id="ARBA00022898"/>
    </source>
</evidence>
<keyword evidence="1 4" id="KW-0663">Pyridoxal phosphate</keyword>
<accession>A0A2H0NHL9</accession>
<dbReference type="PIRSF" id="PIRSF000390">
    <property type="entry name" value="PLP_StrS"/>
    <property type="match status" value="1"/>
</dbReference>
<dbReference type="GO" id="GO:0030170">
    <property type="term" value="F:pyridoxal phosphate binding"/>
    <property type="evidence" value="ECO:0007669"/>
    <property type="project" value="TreeGrafter"/>
</dbReference>
<dbReference type="GO" id="GO:0008483">
    <property type="term" value="F:transaminase activity"/>
    <property type="evidence" value="ECO:0007669"/>
    <property type="project" value="TreeGrafter"/>
</dbReference>